<name>A0A438JV30_VITVI</name>
<reference evidence="1 2" key="1">
    <citation type="journal article" date="2018" name="PLoS Genet.">
        <title>Population sequencing reveals clonal diversity and ancestral inbreeding in the grapevine cultivar Chardonnay.</title>
        <authorList>
            <person name="Roach M.J."/>
            <person name="Johnson D.L."/>
            <person name="Bohlmann J."/>
            <person name="van Vuuren H.J."/>
            <person name="Jones S.J."/>
            <person name="Pretorius I.S."/>
            <person name="Schmidt S.A."/>
            <person name="Borneman A.R."/>
        </authorList>
    </citation>
    <scope>NUCLEOTIDE SEQUENCE [LARGE SCALE GENOMIC DNA]</scope>
    <source>
        <strain evidence="2">cv. Chardonnay</strain>
        <tissue evidence="1">Leaf</tissue>
    </source>
</reference>
<comment type="caution">
    <text evidence="1">The sequence shown here is derived from an EMBL/GenBank/DDBJ whole genome shotgun (WGS) entry which is preliminary data.</text>
</comment>
<gene>
    <name evidence="1" type="primary">LOX2.1_5</name>
    <name evidence="1" type="ORF">CK203_009985</name>
</gene>
<dbReference type="EMBL" id="QGNW01000026">
    <property type="protein sequence ID" value="RVX12803.1"/>
    <property type="molecule type" value="Genomic_DNA"/>
</dbReference>
<dbReference type="Gene3D" id="2.60.60.20">
    <property type="entry name" value="PLAT/LH2 domain"/>
    <property type="match status" value="1"/>
</dbReference>
<accession>A0A438JV30</accession>
<protein>
    <submittedName>
        <fullName evidence="1">Linoleate 13S-lipoxygenase 2-1, chloroplastic</fullName>
    </submittedName>
</protein>
<evidence type="ECO:0000313" key="1">
    <source>
        <dbReference type="EMBL" id="RVX12803.1"/>
    </source>
</evidence>
<sequence length="97" mass="10719">MATQNLDMLKTQIHWPDNAGQTGLEEETISGYARRTGQKDGEVIYESEFVIPGDFGEIGAVLVENEHKNEMYLKHIVLNGSQMALLSSTVIHGLSQS</sequence>
<dbReference type="AlphaFoldDB" id="A0A438JV30"/>
<organism evidence="1 2">
    <name type="scientific">Vitis vinifera</name>
    <name type="common">Grape</name>
    <dbReference type="NCBI Taxonomy" id="29760"/>
    <lineage>
        <taxon>Eukaryota</taxon>
        <taxon>Viridiplantae</taxon>
        <taxon>Streptophyta</taxon>
        <taxon>Embryophyta</taxon>
        <taxon>Tracheophyta</taxon>
        <taxon>Spermatophyta</taxon>
        <taxon>Magnoliopsida</taxon>
        <taxon>eudicotyledons</taxon>
        <taxon>Gunneridae</taxon>
        <taxon>Pentapetalae</taxon>
        <taxon>rosids</taxon>
        <taxon>Vitales</taxon>
        <taxon>Vitaceae</taxon>
        <taxon>Viteae</taxon>
        <taxon>Vitis</taxon>
    </lineage>
</organism>
<proteinExistence type="predicted"/>
<dbReference type="InterPro" id="IPR036392">
    <property type="entry name" value="PLAT/LH2_dom_sf"/>
</dbReference>
<dbReference type="SUPFAM" id="SSF49723">
    <property type="entry name" value="Lipase/lipooxygenase domain (PLAT/LH2 domain)"/>
    <property type="match status" value="1"/>
</dbReference>
<evidence type="ECO:0000313" key="2">
    <source>
        <dbReference type="Proteomes" id="UP000288805"/>
    </source>
</evidence>
<dbReference type="Proteomes" id="UP000288805">
    <property type="component" value="Unassembled WGS sequence"/>
</dbReference>